<feature type="region of interest" description="Disordered" evidence="1">
    <location>
        <begin position="242"/>
        <end position="265"/>
    </location>
</feature>
<reference evidence="2" key="1">
    <citation type="submission" date="2023-03" db="EMBL/GenBank/DDBJ databases">
        <title>Massive genome expansion in bonnet fungi (Mycena s.s.) driven by repeated elements and novel gene families across ecological guilds.</title>
        <authorList>
            <consortium name="Lawrence Berkeley National Laboratory"/>
            <person name="Harder C.B."/>
            <person name="Miyauchi S."/>
            <person name="Viragh M."/>
            <person name="Kuo A."/>
            <person name="Thoen E."/>
            <person name="Andreopoulos B."/>
            <person name="Lu D."/>
            <person name="Skrede I."/>
            <person name="Drula E."/>
            <person name="Henrissat B."/>
            <person name="Morin E."/>
            <person name="Kohler A."/>
            <person name="Barry K."/>
            <person name="LaButti K."/>
            <person name="Morin E."/>
            <person name="Salamov A."/>
            <person name="Lipzen A."/>
            <person name="Mereny Z."/>
            <person name="Hegedus B."/>
            <person name="Baldrian P."/>
            <person name="Stursova M."/>
            <person name="Weitz H."/>
            <person name="Taylor A."/>
            <person name="Grigoriev I.V."/>
            <person name="Nagy L.G."/>
            <person name="Martin F."/>
            <person name="Kauserud H."/>
        </authorList>
    </citation>
    <scope>NUCLEOTIDE SEQUENCE</scope>
    <source>
        <strain evidence="2">CBHHK188m</strain>
    </source>
</reference>
<keyword evidence="3" id="KW-1185">Reference proteome</keyword>
<evidence type="ECO:0000313" key="3">
    <source>
        <dbReference type="Proteomes" id="UP001215280"/>
    </source>
</evidence>
<dbReference type="AlphaFoldDB" id="A0AAD7HQY6"/>
<dbReference type="Proteomes" id="UP001215280">
    <property type="component" value="Unassembled WGS sequence"/>
</dbReference>
<evidence type="ECO:0000313" key="2">
    <source>
        <dbReference type="EMBL" id="KAJ7726307.1"/>
    </source>
</evidence>
<sequence length="420" mass="45390">MHADLCLAASLWTSLGGCHLEKNSWSTEPDDPTGILESFKADAEKIYENTMVTGYDHCLQPDLNRLNDDIGQWVGLYPTSGRRCPSQELVKENPGFANRLAILETEPPGAEFTSSNLDSSQSAHPISCLGIFLASNSRNSLRRPPEFRTQVSSGRETRIIWGCDVKHRYSVQRPDEVDAAPPITYQNALECGARDSDSARLGSLVRWARPRPTRSATEAGIPRQLPARARLRARARPGSLVGVDCSVRRPGGRVGQPRTQSQPRIRGSGACAALDVLASYSAGLRAGADRTRRWSGGMCTDSMQSWAPSSARKVGDQIHSRLERTTGAGSSPASPSTCLSVPFPSCAELNPNPDPEPCTRTHVCTSTPPPTLSGRALPAGACTDAHVRRGDVRREREEADRALAVPALVGEGVAQLPRQR</sequence>
<gene>
    <name evidence="2" type="ORF">DFH07DRAFT_782750</name>
</gene>
<dbReference type="EMBL" id="JARJLG010000220">
    <property type="protein sequence ID" value="KAJ7726307.1"/>
    <property type="molecule type" value="Genomic_DNA"/>
</dbReference>
<accession>A0AAD7HQY6</accession>
<proteinExistence type="predicted"/>
<comment type="caution">
    <text evidence="2">The sequence shown here is derived from an EMBL/GenBank/DDBJ whole genome shotgun (WGS) entry which is preliminary data.</text>
</comment>
<organism evidence="2 3">
    <name type="scientific">Mycena maculata</name>
    <dbReference type="NCBI Taxonomy" id="230809"/>
    <lineage>
        <taxon>Eukaryota</taxon>
        <taxon>Fungi</taxon>
        <taxon>Dikarya</taxon>
        <taxon>Basidiomycota</taxon>
        <taxon>Agaricomycotina</taxon>
        <taxon>Agaricomycetes</taxon>
        <taxon>Agaricomycetidae</taxon>
        <taxon>Agaricales</taxon>
        <taxon>Marasmiineae</taxon>
        <taxon>Mycenaceae</taxon>
        <taxon>Mycena</taxon>
    </lineage>
</organism>
<evidence type="ECO:0000256" key="1">
    <source>
        <dbReference type="SAM" id="MobiDB-lite"/>
    </source>
</evidence>
<name>A0AAD7HQY6_9AGAR</name>
<protein>
    <submittedName>
        <fullName evidence="2">Uncharacterized protein</fullName>
    </submittedName>
</protein>